<proteinExistence type="predicted"/>
<keyword evidence="1" id="KW-0812">Transmembrane</keyword>
<sequence>MSSWLSGVRSPTASRSRLRCVLPVVLMAGTMIVPALTVATVASIRVCASAVDASGKLDTVNRQVPGVEPNVTKSENAYAAWTLAEEPPRRRFELQQAPNAFLSMSFFAAPEHQQFSGDAPYC</sequence>
<reference evidence="4 5" key="1">
    <citation type="journal article" date="2018" name="J. Invertebr. Pathol.">
        <title>New genotyping method for the causative agent of crayfish plague (Aphanomyces astaci) based on whole genome data.</title>
        <authorList>
            <person name="Minardi D."/>
            <person name="Studholme D.J."/>
            <person name="van der Giezen M."/>
            <person name="Pretto T."/>
            <person name="Oidtmann B."/>
        </authorList>
    </citation>
    <scope>NUCLEOTIDE SEQUENCE [LARGE SCALE GENOMIC DNA]</scope>
    <source>
        <strain evidence="4 5">KB13</strain>
    </source>
</reference>
<dbReference type="EMBL" id="QUTG01000441">
    <property type="protein sequence ID" value="RHZ02137.1"/>
    <property type="molecule type" value="Genomic_DNA"/>
</dbReference>
<evidence type="ECO:0000313" key="7">
    <source>
        <dbReference type="Proteomes" id="UP000285712"/>
    </source>
</evidence>
<dbReference type="EMBL" id="QUTH01001130">
    <property type="protein sequence ID" value="RHZ31586.1"/>
    <property type="molecule type" value="Genomic_DNA"/>
</dbReference>
<evidence type="ECO:0000313" key="3">
    <source>
        <dbReference type="EMBL" id="RHZ31586.1"/>
    </source>
</evidence>
<dbReference type="Proteomes" id="UP000275652">
    <property type="component" value="Unassembled WGS sequence"/>
</dbReference>
<dbReference type="EMBL" id="QUTI01021234">
    <property type="protein sequence ID" value="RLO08694.1"/>
    <property type="molecule type" value="Genomic_DNA"/>
</dbReference>
<gene>
    <name evidence="4" type="ORF">DYB28_003584</name>
    <name evidence="2" type="ORF">DYB35_014064</name>
    <name evidence="3" type="ORF">DYB37_014052</name>
</gene>
<dbReference type="AlphaFoldDB" id="A0A3L6VJ53"/>
<protein>
    <submittedName>
        <fullName evidence="3">Uncharacterized protein</fullName>
    </submittedName>
</protein>
<evidence type="ECO:0000313" key="2">
    <source>
        <dbReference type="EMBL" id="RHZ02137.1"/>
    </source>
</evidence>
<name>A0A3L6VJ53_APHAT</name>
<keyword evidence="1" id="KW-0472">Membrane</keyword>
<comment type="caution">
    <text evidence="3">The sequence shown here is derived from an EMBL/GenBank/DDBJ whole genome shotgun (WGS) entry which is preliminary data.</text>
</comment>
<accession>A0A3L6VJ53</accession>
<feature type="transmembrane region" description="Helical" evidence="1">
    <location>
        <begin position="21"/>
        <end position="44"/>
    </location>
</feature>
<dbReference type="Proteomes" id="UP000285430">
    <property type="component" value="Unassembled WGS sequence"/>
</dbReference>
<organism evidence="3 6">
    <name type="scientific">Aphanomyces astaci</name>
    <name type="common">Crayfish plague agent</name>
    <dbReference type="NCBI Taxonomy" id="112090"/>
    <lineage>
        <taxon>Eukaryota</taxon>
        <taxon>Sar</taxon>
        <taxon>Stramenopiles</taxon>
        <taxon>Oomycota</taxon>
        <taxon>Saprolegniomycetes</taxon>
        <taxon>Saprolegniales</taxon>
        <taxon>Verrucalvaceae</taxon>
        <taxon>Aphanomyces</taxon>
    </lineage>
</organism>
<evidence type="ECO:0000256" key="1">
    <source>
        <dbReference type="SAM" id="Phobius"/>
    </source>
</evidence>
<evidence type="ECO:0000313" key="6">
    <source>
        <dbReference type="Proteomes" id="UP000285430"/>
    </source>
</evidence>
<dbReference type="Proteomes" id="UP000285712">
    <property type="component" value="Unassembled WGS sequence"/>
</dbReference>
<evidence type="ECO:0000313" key="4">
    <source>
        <dbReference type="EMBL" id="RLO08694.1"/>
    </source>
</evidence>
<evidence type="ECO:0000313" key="5">
    <source>
        <dbReference type="Proteomes" id="UP000275652"/>
    </source>
</evidence>
<keyword evidence="1" id="KW-1133">Transmembrane helix</keyword>
<reference evidence="6 7" key="2">
    <citation type="submission" date="2018-08" db="EMBL/GenBank/DDBJ databases">
        <title>Aphanomyces genome sequencing and annotation.</title>
        <authorList>
            <person name="Minardi D."/>
            <person name="Oidtmann B."/>
            <person name="Van Der Giezen M."/>
            <person name="Studholme D.J."/>
        </authorList>
    </citation>
    <scope>NUCLEOTIDE SEQUENCE [LARGE SCALE GENOMIC DNA]</scope>
    <source>
        <strain evidence="3 6">Da</strain>
        <strain evidence="2 7">Sv</strain>
    </source>
</reference>